<dbReference type="EnsemblPlants" id="PGSC0003DMT400085586">
    <property type="protein sequence ID" value="PGSC0003DMT400085586"/>
    <property type="gene ID" value="PGSC0003DMG400035157"/>
</dbReference>
<protein>
    <submittedName>
        <fullName evidence="1">Uncharacterized protein</fullName>
    </submittedName>
</protein>
<reference evidence="1" key="2">
    <citation type="submission" date="2015-06" db="UniProtKB">
        <authorList>
            <consortium name="EnsemblPlants"/>
        </authorList>
    </citation>
    <scope>IDENTIFICATION</scope>
    <source>
        <strain evidence="1">DM1-3 516 R44</strain>
    </source>
</reference>
<name>M1D9U1_SOLTU</name>
<keyword evidence="2" id="KW-1185">Reference proteome</keyword>
<dbReference type="Gramene" id="PGSC0003DMT400085586">
    <property type="protein sequence ID" value="PGSC0003DMT400085586"/>
    <property type="gene ID" value="PGSC0003DMG400035157"/>
</dbReference>
<dbReference type="InParanoid" id="M1D9U1"/>
<proteinExistence type="predicted"/>
<reference evidence="2" key="1">
    <citation type="journal article" date="2011" name="Nature">
        <title>Genome sequence and analysis of the tuber crop potato.</title>
        <authorList>
            <consortium name="The Potato Genome Sequencing Consortium"/>
        </authorList>
    </citation>
    <scope>NUCLEOTIDE SEQUENCE [LARGE SCALE GENOMIC DNA]</scope>
    <source>
        <strain evidence="2">cv. DM1-3 516 R44</strain>
    </source>
</reference>
<organism evidence="1 2">
    <name type="scientific">Solanum tuberosum</name>
    <name type="common">Potato</name>
    <dbReference type="NCBI Taxonomy" id="4113"/>
    <lineage>
        <taxon>Eukaryota</taxon>
        <taxon>Viridiplantae</taxon>
        <taxon>Streptophyta</taxon>
        <taxon>Embryophyta</taxon>
        <taxon>Tracheophyta</taxon>
        <taxon>Spermatophyta</taxon>
        <taxon>Magnoliopsida</taxon>
        <taxon>eudicotyledons</taxon>
        <taxon>Gunneridae</taxon>
        <taxon>Pentapetalae</taxon>
        <taxon>asterids</taxon>
        <taxon>lamiids</taxon>
        <taxon>Solanales</taxon>
        <taxon>Solanaceae</taxon>
        <taxon>Solanoideae</taxon>
        <taxon>Solaneae</taxon>
        <taxon>Solanum</taxon>
    </lineage>
</organism>
<dbReference type="AlphaFoldDB" id="M1D9U1"/>
<accession>M1D9U1</accession>
<evidence type="ECO:0000313" key="1">
    <source>
        <dbReference type="EnsemblPlants" id="PGSC0003DMT400085586"/>
    </source>
</evidence>
<dbReference type="Proteomes" id="UP000011115">
    <property type="component" value="Unassembled WGS sequence"/>
</dbReference>
<evidence type="ECO:0000313" key="2">
    <source>
        <dbReference type="Proteomes" id="UP000011115"/>
    </source>
</evidence>
<dbReference type="PaxDb" id="4113-PGSC0003DMT400085586"/>
<sequence length="336" mass="37027">MASKKINSKSTSTSKSGSTSLFAYASKFAFASAFGFASASAKTDGSKFCIVVENIFDVTAGNMRLITRSQAKLMGNKAHECRVNLLLPLVLSLKCVKSPAKAAKEDIAEMVERVLAQLSLSTYKKPSTLVDDDVLSTGSTPQNILLVKAGYNPTEPSKLGKLPLEPAARQQCEGLGYKQPPPIRISIKRASNNYITVEDESATSNKMSSIFNRLGISTKRIFVFERLGSLRKKTKVWRNNKSMEVSALPKSQNAPKDFQSLIPSRMQRQTNIVVSCGEVLKAKSHVVVYTKQRVEDEESVGSSYHVTVQDESELQEDVDGLRTHVINGKLYKKYYP</sequence>
<dbReference type="HOGENOM" id="CLU_827433_0_0_1"/>